<evidence type="ECO:0000256" key="2">
    <source>
        <dbReference type="ARBA" id="ARBA00004936"/>
    </source>
</evidence>
<reference evidence="10 11" key="1">
    <citation type="submission" date="2015-01" db="EMBL/GenBank/DDBJ databases">
        <authorList>
            <person name="Pelicic Vladimir"/>
        </authorList>
    </citation>
    <scope>NUCLEOTIDE SEQUENCE [LARGE SCALE GENOMIC DNA]</scope>
    <source>
        <strain evidence="10 11">2908</strain>
    </source>
</reference>
<evidence type="ECO:0000313" key="10">
    <source>
        <dbReference type="EMBL" id="CEL90668.1"/>
    </source>
</evidence>
<feature type="coiled-coil region" evidence="7">
    <location>
        <begin position="797"/>
        <end position="824"/>
    </location>
</feature>
<feature type="transmembrane region" description="Helical" evidence="8">
    <location>
        <begin position="363"/>
        <end position="381"/>
    </location>
</feature>
<evidence type="ECO:0000259" key="9">
    <source>
        <dbReference type="Pfam" id="PF00884"/>
    </source>
</evidence>
<keyword evidence="3" id="KW-1003">Cell membrane</keyword>
<dbReference type="PANTHER" id="PTHR47371:SF3">
    <property type="entry name" value="PHOSPHOGLYCEROL TRANSFERASE I"/>
    <property type="match status" value="1"/>
</dbReference>
<evidence type="ECO:0000256" key="1">
    <source>
        <dbReference type="ARBA" id="ARBA00004651"/>
    </source>
</evidence>
<feature type="transmembrane region" description="Helical" evidence="8">
    <location>
        <begin position="252"/>
        <end position="271"/>
    </location>
</feature>
<dbReference type="CDD" id="cd16015">
    <property type="entry name" value="LTA_synthase"/>
    <property type="match status" value="1"/>
</dbReference>
<dbReference type="SUPFAM" id="SSF53649">
    <property type="entry name" value="Alkaline phosphatase-like"/>
    <property type="match status" value="1"/>
</dbReference>
<comment type="subcellular location">
    <subcellularLocation>
        <location evidence="1">Cell membrane</location>
        <topology evidence="1">Multi-pass membrane protein</topology>
    </subcellularLocation>
</comment>
<dbReference type="Gene3D" id="3.40.720.10">
    <property type="entry name" value="Alkaline Phosphatase, subunit A"/>
    <property type="match status" value="1"/>
</dbReference>
<dbReference type="InterPro" id="IPR000917">
    <property type="entry name" value="Sulfatase_N"/>
</dbReference>
<feature type="transmembrane region" description="Helical" evidence="8">
    <location>
        <begin position="90"/>
        <end position="109"/>
    </location>
</feature>
<keyword evidence="4 8" id="KW-0812">Transmembrane</keyword>
<name>A0A0B7GR17_STRSA</name>
<dbReference type="Proteomes" id="UP000183504">
    <property type="component" value="Unassembled WGS sequence"/>
</dbReference>
<keyword evidence="5 8" id="KW-1133">Transmembrane helix</keyword>
<feature type="transmembrane region" description="Helical" evidence="8">
    <location>
        <begin position="393"/>
        <end position="416"/>
    </location>
</feature>
<dbReference type="EMBL" id="CDMW01000001">
    <property type="protein sequence ID" value="CEL90668.1"/>
    <property type="molecule type" value="Genomic_DNA"/>
</dbReference>
<feature type="transmembrane region" description="Helical" evidence="8">
    <location>
        <begin position="31"/>
        <end position="52"/>
    </location>
</feature>
<evidence type="ECO:0000313" key="11">
    <source>
        <dbReference type="Proteomes" id="UP000183504"/>
    </source>
</evidence>
<dbReference type="InterPro" id="IPR017850">
    <property type="entry name" value="Alkaline_phosphatase_core_sf"/>
</dbReference>
<keyword evidence="7" id="KW-0175">Coiled coil</keyword>
<dbReference type="InterPro" id="IPR050448">
    <property type="entry name" value="OpgB/LTA_synthase_biosynth"/>
</dbReference>
<feature type="transmembrane region" description="Helical" evidence="8">
    <location>
        <begin position="316"/>
        <end position="336"/>
    </location>
</feature>
<feature type="transmembrane region" description="Helical" evidence="8">
    <location>
        <begin position="172"/>
        <end position="188"/>
    </location>
</feature>
<accession>A0A0B7GR17</accession>
<proteinExistence type="predicted"/>
<feature type="transmembrane region" description="Helical" evidence="8">
    <location>
        <begin position="217"/>
        <end position="240"/>
    </location>
</feature>
<organism evidence="10 11">
    <name type="scientific">Streptococcus sanguinis</name>
    <dbReference type="NCBI Taxonomy" id="1305"/>
    <lineage>
        <taxon>Bacteria</taxon>
        <taxon>Bacillati</taxon>
        <taxon>Bacillota</taxon>
        <taxon>Bacilli</taxon>
        <taxon>Lactobacillales</taxon>
        <taxon>Streptococcaceae</taxon>
        <taxon>Streptococcus</taxon>
    </lineage>
</organism>
<feature type="transmembrane region" description="Helical" evidence="8">
    <location>
        <begin position="64"/>
        <end position="83"/>
    </location>
</feature>
<evidence type="ECO:0000256" key="4">
    <source>
        <dbReference type="ARBA" id="ARBA00022692"/>
    </source>
</evidence>
<dbReference type="GO" id="GO:0005886">
    <property type="term" value="C:plasma membrane"/>
    <property type="evidence" value="ECO:0007669"/>
    <property type="project" value="UniProtKB-SubCell"/>
</dbReference>
<evidence type="ECO:0000256" key="8">
    <source>
        <dbReference type="SAM" id="Phobius"/>
    </source>
</evidence>
<dbReference type="Pfam" id="PF00884">
    <property type="entry name" value="Sulfatase"/>
    <property type="match status" value="1"/>
</dbReference>
<dbReference type="PANTHER" id="PTHR47371">
    <property type="entry name" value="LIPOTEICHOIC ACID SYNTHASE"/>
    <property type="match status" value="1"/>
</dbReference>
<comment type="pathway">
    <text evidence="2">Cell wall biogenesis; lipoteichoic acid biosynthesis.</text>
</comment>
<evidence type="ECO:0000256" key="6">
    <source>
        <dbReference type="ARBA" id="ARBA00023136"/>
    </source>
</evidence>
<dbReference type="AlphaFoldDB" id="A0A0B7GR17"/>
<evidence type="ECO:0000256" key="5">
    <source>
        <dbReference type="ARBA" id="ARBA00022989"/>
    </source>
</evidence>
<feature type="domain" description="Sulfatase N-terminal" evidence="9">
    <location>
        <begin position="502"/>
        <end position="783"/>
    </location>
</feature>
<gene>
    <name evidence="10" type="ORF">SSV_1374</name>
</gene>
<sequence>MRFLIHKNLAREYNYLPERKMKFLLNHYKQFSYLLISFLLLDIVAVTTVLLLEEGEDLRNYPALWLAFLMLLPLLFGLGKLLSQLFSKRFFIKSAIIYALYTGFSYLLTVTQHVNDFEFKADQVFSNHFWQFNSLPGLLLIFLFAYIFIHFPKLKKRFPGKFLQVTKKNREVLENLFLSQLFLFLALMDDKMPELLHHQSYLVNFLEEGKLEITQNFMLTFLCLIALIFILLSLPSFLAVKGLRDLAQNKPSVSVAFVLSAVFALVFNYTIQNTIRGDVVVLERYLFTGASLFQIIVFFMIFMALYLIFNHFLLPTMLITALVVIATIASSLKFQYRQEPILPSDMVWLRNPKTLFDFLGGNYGFYAILGLVALGALYWYLRKKILPGKLITVLKYQLLLLVLPLVFFLGVIDIFATKKNGKIVENIPVISVLNNYHDLTWMGNTVNSQLRSLSFVWFSQMSDTTMTEPRGYSKAKIQEIEKKYKGIAEAINKERHNKIEDQTVIYLLSESFSDPARVDGVTMSENPIPYIQEVKSHTTSGLMKSDGYGGGTANMEFQTLTGLPFYNLSPSISVLYTEIVPRMNRFPSISDAYSSKNRTVIHLASPSNYARNVIYQDLGFDTFIHYGTKGLKGNNIGGNYSDQTTYNQVLEHLNGKQGQFFSVMTMQNHMPWSEPNPVYMSASYPDFSKEGNESLSSYVRMLYHTDQATKEFLEKLSKVDKKVTVVFYGDHLPGLYPQSAFKEDPESQYLTDYFVWSNYETPKLDYPRVNSSDFSALLLEQTNSKVSPYYALLTEVLHKASVDKKELDEEAQEIADDLKLIEYDMVRGKGYLSDSFFKTAKS</sequence>
<protein>
    <recommendedName>
        <fullName evidence="9">Sulfatase N-terminal domain-containing protein</fullName>
    </recommendedName>
</protein>
<keyword evidence="6 8" id="KW-0472">Membrane</keyword>
<feature type="transmembrane region" description="Helical" evidence="8">
    <location>
        <begin position="129"/>
        <end position="151"/>
    </location>
</feature>
<feature type="transmembrane region" description="Helical" evidence="8">
    <location>
        <begin position="291"/>
        <end position="309"/>
    </location>
</feature>
<evidence type="ECO:0000256" key="3">
    <source>
        <dbReference type="ARBA" id="ARBA00022475"/>
    </source>
</evidence>
<evidence type="ECO:0000256" key="7">
    <source>
        <dbReference type="SAM" id="Coils"/>
    </source>
</evidence>